<keyword evidence="7" id="KW-0547">Nucleotide-binding</keyword>
<dbReference type="InterPro" id="IPR026983">
    <property type="entry name" value="DHC"/>
</dbReference>
<dbReference type="Pfam" id="PF12780">
    <property type="entry name" value="AAA_8"/>
    <property type="match status" value="1"/>
</dbReference>
<evidence type="ECO:0000313" key="20">
    <source>
        <dbReference type="Proteomes" id="UP000786811"/>
    </source>
</evidence>
<evidence type="ECO:0000256" key="11">
    <source>
        <dbReference type="ARBA" id="ARBA00023054"/>
    </source>
</evidence>
<dbReference type="GO" id="GO:0005874">
    <property type="term" value="C:microtubule"/>
    <property type="evidence" value="ECO:0007669"/>
    <property type="project" value="UniProtKB-KW"/>
</dbReference>
<dbReference type="Pfam" id="PF12777">
    <property type="entry name" value="MT"/>
    <property type="match status" value="1"/>
</dbReference>
<dbReference type="EMBL" id="CAJNRD030001122">
    <property type="protein sequence ID" value="CAG5100782.1"/>
    <property type="molecule type" value="Genomic_DNA"/>
</dbReference>
<dbReference type="InterPro" id="IPR041466">
    <property type="entry name" value="Dynein_AAA5_ext"/>
</dbReference>
<evidence type="ECO:0000256" key="9">
    <source>
        <dbReference type="ARBA" id="ARBA00022846"/>
    </source>
</evidence>
<dbReference type="InterPro" id="IPR027417">
    <property type="entry name" value="P-loop_NTPase"/>
</dbReference>
<feature type="domain" description="AAA+ ATPase" evidence="18">
    <location>
        <begin position="2037"/>
        <end position="2184"/>
    </location>
</feature>
<dbReference type="InterPro" id="IPR035699">
    <property type="entry name" value="AAA_6"/>
</dbReference>
<dbReference type="Pfam" id="PF18198">
    <property type="entry name" value="AAA_lid_11"/>
    <property type="match status" value="1"/>
</dbReference>
<dbReference type="Pfam" id="PF03028">
    <property type="entry name" value="Dynein_heavy"/>
    <property type="match status" value="1"/>
</dbReference>
<evidence type="ECO:0000256" key="6">
    <source>
        <dbReference type="ARBA" id="ARBA00022737"/>
    </source>
</evidence>
<dbReference type="FunFam" id="1.20.920.20:FF:000006">
    <property type="entry name" value="Dynein, axonemal, heavy chain 6"/>
    <property type="match status" value="1"/>
</dbReference>
<dbReference type="Pfam" id="PF17857">
    <property type="entry name" value="AAA_lid_1"/>
    <property type="match status" value="1"/>
</dbReference>
<accession>A0A8J2HJ79</accession>
<dbReference type="Gene3D" id="1.20.1270.280">
    <property type="match status" value="1"/>
</dbReference>
<dbReference type="Pfam" id="PF18199">
    <property type="entry name" value="Dynein_C"/>
    <property type="match status" value="1"/>
</dbReference>
<proteinExistence type="inferred from homology"/>
<dbReference type="FunFam" id="3.20.180.20:FF:000003">
    <property type="entry name" value="Dynein heavy chain 12, axonemal"/>
    <property type="match status" value="1"/>
</dbReference>
<dbReference type="FunFam" id="3.40.50.300:FF:000362">
    <property type="entry name" value="Dynein, axonemal, heavy chain 6"/>
    <property type="match status" value="1"/>
</dbReference>
<dbReference type="GO" id="GO:0005858">
    <property type="term" value="C:axonemal dynein complex"/>
    <property type="evidence" value="ECO:0007669"/>
    <property type="project" value="UniProtKB-ARBA"/>
</dbReference>
<keyword evidence="9" id="KW-0282">Flagellum</keyword>
<dbReference type="FunFam" id="1.10.287.2620:FF:000002">
    <property type="entry name" value="Dynein heavy chain 2, axonemal"/>
    <property type="match status" value="1"/>
</dbReference>
<organism evidence="19 20">
    <name type="scientific">Cotesia congregata</name>
    <name type="common">Parasitoid wasp</name>
    <name type="synonym">Apanteles congregatus</name>
    <dbReference type="NCBI Taxonomy" id="51543"/>
    <lineage>
        <taxon>Eukaryota</taxon>
        <taxon>Metazoa</taxon>
        <taxon>Ecdysozoa</taxon>
        <taxon>Arthropoda</taxon>
        <taxon>Hexapoda</taxon>
        <taxon>Insecta</taxon>
        <taxon>Pterygota</taxon>
        <taxon>Neoptera</taxon>
        <taxon>Endopterygota</taxon>
        <taxon>Hymenoptera</taxon>
        <taxon>Apocrita</taxon>
        <taxon>Ichneumonoidea</taxon>
        <taxon>Braconidae</taxon>
        <taxon>Microgastrinae</taxon>
        <taxon>Cotesia</taxon>
    </lineage>
</organism>
<keyword evidence="10" id="KW-0243">Dynein</keyword>
<evidence type="ECO:0000256" key="3">
    <source>
        <dbReference type="ARBA" id="ARBA00008887"/>
    </source>
</evidence>
<dbReference type="InterPro" id="IPR003593">
    <property type="entry name" value="AAA+_ATPase"/>
</dbReference>
<dbReference type="Gene3D" id="1.10.287.2620">
    <property type="match status" value="1"/>
</dbReference>
<dbReference type="InterPro" id="IPR041658">
    <property type="entry name" value="AAA_lid_11"/>
</dbReference>
<keyword evidence="13" id="KW-0505">Motor protein</keyword>
<sequence length="4092" mass="470774">MDNNKFSMSSEQSKVSWMLTTNLNDPQHPSTSQAEKFLDYTENPPVLQDQSWTNGVPYKHWINYVKPSERIASSYTPDASRFCINNLTKKRLVEKKSFLCKRFSINQDLDYPSIKYVRAHEKEVIDANAKKQKLLESEPNNIVNLADLIDGTWERKKKSENANKIRKKDQTIQRKKRPLSKKSSVIEMTASFLNIEIRQADLPRSIESQRKELLNIIDEKEYNVNIQMETVSKFNYLMNSIKDFHIEPYDFLHIEKAHEYLSHKLRKRKNFYSISKSLESEIIEDYKQSIRFAIVDYILLDPSERQRLLFIDKLPVQYPIMHIRAPVPWHHFFVSATHYNEHNLFIGNEILRDIRDLWFLKYYKMRIIKLNDFGKFPVPALELESLVDSVCNQASQVLLKEWLADVAELFLEKKYAWSYLLEKKLNTPTALIEKYFRSTNILLSRQLRIIVIETLREIKNFLIQYKDGNKFDSEYYDLLFIRTPFIRITVKPVLGSTELRLDPNIMEMYHTMSRCFDRILLVGSEVPKIETIIFPEFQGSAYLLSVSRNETLVSKIINEALESILSNKIGPELYLQRYNNLLYILNGQADESLNNYFKTQPIPSLQQFGNRIKDYDNLSKEICLFRNKIPLNMIEIDCTIVNDTMRIILNDLRTKICNFFLNELRLNNHELCHIFDEIAEKIAGMPETTQEVVDLFNYLCDSRDNTMFNLRNKLTRCGELIIFLLDYQPPSDEDIQLNARTLTWPKEMEIIMGLATKRLNMRKEFVEGVLRKRRDNFEQKIQRMQQAIDIFKKKDPPVLTVEEMEQSTEEIEQLSITMAEMRKEAEQINNEEGLLDIEISPYLALPNMLSTVDTFDQLWHTVLSFHKNYERWYYGPFAGLNAEQIREETDNAWKTLYKLGRALSDTPGARRIAEMIRGKVEKFKQFIPVLQTICTPGLQSRHWESISKIVNITIVPNQKSSLSDMIEYGLSVYIDKLEEIASAATKEHSLEANLKKMQAEWEDIYFDLIPYRDTGVKILSAVDDVQMLLDDHILKAQTMHGSPFVKAFEHEMENWETKLISMQDIIDQWLICQATWMYLEPIFSSEDIMRQMPVEAKNFRCVDKIWRTFMKSVSENKKVTIATSIPNMLKQFKLCNSLLDEIQKGLNDYLEKKRLFFPRFFFLSNDELLEILSETKDPQRVQPHLKKCFEGINKLRFTNNEEIIGMLSAEDEYVPMSGKIYPADAKGMVEKWLCQVEEMMITSLRDIAQDSIIAYFTAARDEWILSWPGQIVLCSSQIHWTSEVIESFQDNSTKAYLNKCNHQINQAIALIRGKLDPGIRITLNALIVIDVHAREIVKLLVEQEVNDPMDFNWIAQLRYYWLEGGITVSMVTTDVVYGFEYLGNTSRLVITPLTDRCYRTLMSAMKLNLGGAPEGPAGTGKTETSKDLAKAVAKQCIVFNCSEGLNYKAMGKFFKGLAQSGAWSCFDEFNRIELEVLSVIAQQILTIQMAISIKSERFIFEGTEIKLNSTCNIFITMNPGYAGRQELPDNLKVLFRTVAMMIPDYGMIGEITLYSYGFTDAKNLADKIVFTYKLCSEQLSLQNHYDYGMRAVKTVLNAAGNLKLKYPDENESSLVLRAIIDVNLPKFLAHDIPLFNGIYNDLFPGVTLPKADRDELIELLLIHLEKRNLQATNWYIEKIIQIYEMILVRHGLMIVGETLGGKTQAYQVLADALGDLSAKKRSKIKEFKTVYRVINPKAISIDSLYGSFDLVSHEWNDGIVANTFREYAQSLNLERKWIIFDGPVDAVWIENMNTVLDDNKKLCLMSGEIIIMSKKMNMIFEPADLDQASPATVSRCGMIYMEPSQLGCQSIFESFKKTLKDRFLVEQFQLAVEIIEWLTIPIFQFIHNNCQTFVNTSDIYKFLAFTRIFNTMLEDETQISTIWLQCTLLFSMVWGFASILTSESRKLFDTYFRNLLLGNIEEHPKPKVFKLSKQQIFPDRGTIYEWIYDKRNNGTWISWMDINPAVPLSADTNVNDIIIPTNEVSIQKFFMTKLLDRSIPVLFVGPTGTGKSSIVLDNLVNLPKEKFIQNVINFSAHTSAAQTQEIVMSKLDRRRKGVYGPTMGKKCVLFVDDLSRPLKEKYGAQPPIELLRQWIDHGHWYDPKDTSLLYLVDMLMIGAMGSPGGGLHSITSRFLRHMHVIGIDTFDDTTITKIFTSILDWHFAKGFESIISQSSKMIVAATIDIFHKAIDNFLPIPAKSHYTFNLRDFSRVINGIVLVPAARMRDFDKLIKLWIHEVYRVFHDRLIDNDDRDTLFEMVKQTVYDQLRQPLNKVLGNLLKPNEKNITSNHISNLLFGMYMEPDADPKIYDEIVDFNDLQEKMNYHLAEYNKISSTPMSLVLFRYAIEHVSRISRILMQSKGNALLVGVGGSGRSSCSKLAASICEYNIHQVEVTKAYGMNEWREDLKLLLHKAGCDSKFTVFLFSDNQIKDESFIEDINIILNTGDIPNLYNTEEKAEILDKISNIVQQDSSKKIETTPMALYNLFIERVKKYLHIIITMSPIGNTFRNRIRMFPSLINCCTIDWYVAWPAEALEEVANVSLQELNIDAGIRNKCVISCKNFHESVRIASEKYEKINGRINYVTPTSFLQLIKSLTNLYNQKVKQIISQQNRYIVGLEKLDFAAGQVSVMQEELHALQPKLVSQSQLSDKLMIKIEQDTVNVEAKKEIVAADEALANEAAAAAQAIKDDCESDLAEATPALEAALAALNTLKPADITIVKSMKSPPAGVRLVMEAVCVLKGVKPERVQDPSGLMVDDYWPASIKLLGDIKFLESLKTFDKDNIPSANIKKIREKFMNDRSFQPEVIKKVSTACEGLCKWIRAMEVYDRVIKVVAPKKAMLAEAEAKLAAQMETLNAKRTLLQEVTDKLQTLNDEFAECMREKKKLEDQIDHCMQKLDRAEKLLGGLGGEKTRWSSTAANLGSSLNNIIGDVLLASGILAYLGAFTVDYRNELIYEWHNSCKSMSIPCNDEFKLVDIIGDPVEIRNWMIQGLPADNYSIENGIIVKCANRWPLMIDPQGQANKWIKNMEKLNKLTVIKLTDSNYVKRMERAIELGTPVLVENILEDLDPTLEPVLLKNVYKQSGVFYLKFNETVLEYNDNFKFYITTRLRNPHYLPEIAIKVNIINFMITQQGLQDQLLGIVVAKDLPALEDKKNQLIIEGANNKRILKEIEDKILQVLSSSEGNILEDETAIKILSSSKLLSEDIQSKQKIAAKTTIEIDQARDAYKPVSRHSAVLFFCIADLANIDPMYQYSLPWFINLYIMAIGNNEKSGDLNIRMKNLNSIFTRNIYKNICRSLFDKDKLIFSLVLTIGIMRANDKIKQDLWYFFLTGGVALENPYKNPDPSWLSNKSWSEINRATQLIGLEELKKSFESDILKWKAYYDLSDPEYHNFPPPFDKILNNDLLKLIVLRCIRPDKLVSAVEIFINENMGQFFIEPPPFDLQSSFDDSNNKTPLLFILSPGSDPMARLVKFAETKGISRENLLTISLGQGQGPLAADLINKAIKNGEWVVLQNCHLAESWMKQLDSICDEIIIHETIHDKFRMWLTSYPSNVFPVSILQNGIKMINEPPKGLKQNLLHSYSSDPLSDVEFFHGCKKVFEWRSLLFSLCFFHAVAQERRKFGPLGWNIPYEFNESDLRISVLQLQMFLNEYEQVPLDALLYLTGECNYGGRITDDKDRRLLNALLKKFYNMENIKDPTFHFSSSEDYFIPQNADYEGILRYINNLPSNQKPEVYGLHDNADITKDNNESMQLLAGVLLTQTQIITSGNEDNIETIVTNLTTEILLKIPVQFNIEAVSEIYPVDYKNSMNTVLKQELIRFNNLTKLIKDSLTTLQKAIKGQIVISTVLEQIFTSISIGKVPIIWSTQSYPSLKPLGSYINDLLNRINFFQDWIDKNVPNVYWISGFFFTQSFLTGILQNYARHHEIPIDLVGFEFEVSDFFETTIKPPHLSVFIRGLFLEGARWNEEMRKLDESKLKLMFDVLPIILIKPGIKANFKSSLSYLCPVYKTSARRGELTTTGHSSNFVMFITIPSDIDESHWIIRGVASVTQLDD</sequence>
<dbReference type="GO" id="GO:0045505">
    <property type="term" value="F:dynein intermediate chain binding"/>
    <property type="evidence" value="ECO:0007669"/>
    <property type="project" value="InterPro"/>
</dbReference>
<dbReference type="Proteomes" id="UP000786811">
    <property type="component" value="Unassembled WGS sequence"/>
</dbReference>
<dbReference type="GO" id="GO:0051959">
    <property type="term" value="F:dynein light intermediate chain binding"/>
    <property type="evidence" value="ECO:0007669"/>
    <property type="project" value="InterPro"/>
</dbReference>
<evidence type="ECO:0000256" key="8">
    <source>
        <dbReference type="ARBA" id="ARBA00022840"/>
    </source>
</evidence>
<dbReference type="Pfam" id="PF12781">
    <property type="entry name" value="AAA_9"/>
    <property type="match status" value="1"/>
</dbReference>
<evidence type="ECO:0000256" key="15">
    <source>
        <dbReference type="ARBA" id="ARBA00023273"/>
    </source>
</evidence>
<dbReference type="InterPro" id="IPR043160">
    <property type="entry name" value="Dynein_C_barrel"/>
</dbReference>
<dbReference type="OrthoDB" id="5593012at2759"/>
<keyword evidence="4" id="KW-0963">Cytoplasm</keyword>
<keyword evidence="15" id="KW-0966">Cell projection</keyword>
<dbReference type="SMART" id="SM00382">
    <property type="entry name" value="AAA"/>
    <property type="match status" value="2"/>
</dbReference>
<dbReference type="InterPro" id="IPR042219">
    <property type="entry name" value="AAA_lid_11_sf"/>
</dbReference>
<dbReference type="InterPro" id="IPR043157">
    <property type="entry name" value="Dynein_AAA1S"/>
</dbReference>
<feature type="compositionally biased region" description="Basic and acidic residues" evidence="17">
    <location>
        <begin position="159"/>
        <end position="172"/>
    </location>
</feature>
<evidence type="ECO:0000256" key="10">
    <source>
        <dbReference type="ARBA" id="ARBA00023017"/>
    </source>
</evidence>
<evidence type="ECO:0000256" key="2">
    <source>
        <dbReference type="ARBA" id="ARBA00004430"/>
    </source>
</evidence>
<evidence type="ECO:0000256" key="1">
    <source>
        <dbReference type="ARBA" id="ARBA00004230"/>
    </source>
</evidence>
<dbReference type="InterPro" id="IPR013602">
    <property type="entry name" value="Dynein_heavy_linker"/>
</dbReference>
<dbReference type="FunFam" id="1.10.8.1220:FF:000001">
    <property type="entry name" value="Dynein axonemal heavy chain 5"/>
    <property type="match status" value="1"/>
</dbReference>
<dbReference type="FunFam" id="1.20.1270.280:FF:000001">
    <property type="entry name" value="dynein heavy chain 7, axonemal"/>
    <property type="match status" value="1"/>
</dbReference>
<dbReference type="Gene3D" id="1.10.472.130">
    <property type="match status" value="1"/>
</dbReference>
<comment type="caution">
    <text evidence="19">The sequence shown here is derived from an EMBL/GenBank/DDBJ whole genome shotgun (WGS) entry which is preliminary data.</text>
</comment>
<evidence type="ECO:0000256" key="17">
    <source>
        <dbReference type="SAM" id="MobiDB-lite"/>
    </source>
</evidence>
<dbReference type="Pfam" id="PF12774">
    <property type="entry name" value="AAA_6"/>
    <property type="match status" value="1"/>
</dbReference>
<evidence type="ECO:0000256" key="14">
    <source>
        <dbReference type="ARBA" id="ARBA00023212"/>
    </source>
</evidence>
<evidence type="ECO:0000256" key="7">
    <source>
        <dbReference type="ARBA" id="ARBA00022741"/>
    </source>
</evidence>
<dbReference type="FunFam" id="1.10.8.710:FF:000004">
    <property type="entry name" value="Dynein axonemal heavy chain 6"/>
    <property type="match status" value="1"/>
</dbReference>
<dbReference type="FunFam" id="1.20.140.100:FF:000004">
    <property type="entry name" value="Dynein axonemal heavy chain 6"/>
    <property type="match status" value="1"/>
</dbReference>
<evidence type="ECO:0000313" key="19">
    <source>
        <dbReference type="EMBL" id="CAG5100782.1"/>
    </source>
</evidence>
<dbReference type="FunFam" id="3.40.50.300:FF:000223">
    <property type="entry name" value="Dynein heavy chain 3, axonemal"/>
    <property type="match status" value="1"/>
</dbReference>
<comment type="similarity">
    <text evidence="3">Belongs to the dynein heavy chain family.</text>
</comment>
<comment type="subcellular location">
    <subcellularLocation>
        <location evidence="1">Cell projection</location>
        <location evidence="1">Cilium</location>
        <location evidence="1">Flagellum</location>
    </subcellularLocation>
    <subcellularLocation>
        <location evidence="2">Cytoplasm</location>
        <location evidence="2">Cytoskeleton</location>
        <location evidence="2">Cilium axoneme</location>
    </subcellularLocation>
</comment>
<dbReference type="InterPro" id="IPR004273">
    <property type="entry name" value="Dynein_heavy_D6_P-loop"/>
</dbReference>
<dbReference type="GO" id="GO:0008569">
    <property type="term" value="F:minus-end-directed microtubule motor activity"/>
    <property type="evidence" value="ECO:0007669"/>
    <property type="project" value="InterPro"/>
</dbReference>
<dbReference type="Gene3D" id="1.20.58.1120">
    <property type="match status" value="1"/>
</dbReference>
<feature type="coiled-coil region" evidence="16">
    <location>
        <begin position="774"/>
        <end position="831"/>
    </location>
</feature>
<dbReference type="SUPFAM" id="SSF52540">
    <property type="entry name" value="P-loop containing nucleoside triphosphate hydrolases"/>
    <property type="match status" value="4"/>
</dbReference>
<dbReference type="Gene3D" id="1.20.920.20">
    <property type="match status" value="1"/>
</dbReference>
<evidence type="ECO:0000256" key="12">
    <source>
        <dbReference type="ARBA" id="ARBA00023069"/>
    </source>
</evidence>
<keyword evidence="20" id="KW-1185">Reference proteome</keyword>
<keyword evidence="11 16" id="KW-0175">Coiled coil</keyword>
<dbReference type="Pfam" id="PF17852">
    <property type="entry name" value="Dynein_AAA_lid"/>
    <property type="match status" value="1"/>
</dbReference>
<name>A0A8J2HJ79_COTCN</name>
<dbReference type="GO" id="GO:0031514">
    <property type="term" value="C:motile cilium"/>
    <property type="evidence" value="ECO:0007669"/>
    <property type="project" value="UniProtKB-SubCell"/>
</dbReference>
<dbReference type="Gene3D" id="6.10.140.1060">
    <property type="match status" value="1"/>
</dbReference>
<dbReference type="FunFam" id="3.10.490.20:FF:000009">
    <property type="entry name" value="Dynein heavy chain 4"/>
    <property type="match status" value="1"/>
</dbReference>
<evidence type="ECO:0000256" key="16">
    <source>
        <dbReference type="SAM" id="Coils"/>
    </source>
</evidence>
<dbReference type="InterPro" id="IPR041589">
    <property type="entry name" value="DNAH3_AAA_lid_1"/>
</dbReference>
<feature type="region of interest" description="Disordered" evidence="17">
    <location>
        <begin position="159"/>
        <end position="181"/>
    </location>
</feature>
<dbReference type="FunFam" id="1.10.8.720:FF:000001">
    <property type="entry name" value="dynein heavy chain 7, axonemal"/>
    <property type="match status" value="1"/>
</dbReference>
<dbReference type="InterPro" id="IPR035706">
    <property type="entry name" value="AAA_9"/>
</dbReference>
<dbReference type="Pfam" id="PF08393">
    <property type="entry name" value="DHC_N2"/>
    <property type="match status" value="1"/>
</dbReference>
<dbReference type="Gene3D" id="3.40.50.300">
    <property type="entry name" value="P-loop containing nucleotide triphosphate hydrolases"/>
    <property type="match status" value="5"/>
</dbReference>
<dbReference type="Gene3D" id="1.10.8.710">
    <property type="match status" value="1"/>
</dbReference>
<keyword evidence="6" id="KW-0677">Repeat</keyword>
<dbReference type="PANTHER" id="PTHR22878:SF71">
    <property type="entry name" value="DYNEIN, AXONEMAL, HEAVY CHAIN 3"/>
    <property type="match status" value="1"/>
</dbReference>
<keyword evidence="5" id="KW-0493">Microtubule</keyword>
<evidence type="ECO:0000256" key="13">
    <source>
        <dbReference type="ARBA" id="ARBA00023175"/>
    </source>
</evidence>
<dbReference type="Gene3D" id="3.20.180.20">
    <property type="entry name" value="Dynein heavy chain, N-terminal domain 2"/>
    <property type="match status" value="1"/>
</dbReference>
<dbReference type="InterPro" id="IPR024743">
    <property type="entry name" value="Dynein_HC_stalk"/>
</dbReference>
<evidence type="ECO:0000256" key="4">
    <source>
        <dbReference type="ARBA" id="ARBA00022490"/>
    </source>
</evidence>
<dbReference type="PANTHER" id="PTHR22878">
    <property type="entry name" value="DYNEIN HEAVY CHAIN 6, AXONEMAL-LIKE-RELATED"/>
    <property type="match status" value="1"/>
</dbReference>
<dbReference type="FunFam" id="3.40.50.300:FF:000044">
    <property type="entry name" value="Dynein heavy chain 5, axonemal"/>
    <property type="match status" value="1"/>
</dbReference>
<dbReference type="Gene3D" id="3.10.490.20">
    <property type="match status" value="1"/>
</dbReference>
<dbReference type="FunFam" id="3.40.50.300:FF:001328">
    <property type="entry name" value="Dynein heavy chain 6, axonemal"/>
    <property type="match status" value="1"/>
</dbReference>
<keyword evidence="14" id="KW-0206">Cytoskeleton</keyword>
<dbReference type="InterPro" id="IPR041228">
    <property type="entry name" value="Dynein_C"/>
</dbReference>
<protein>
    <submittedName>
        <fullName evidence="19">Axonemal (Homo sapiens)</fullName>
    </submittedName>
</protein>
<reference evidence="19" key="1">
    <citation type="submission" date="2021-04" db="EMBL/GenBank/DDBJ databases">
        <authorList>
            <person name="Chebbi M.A.C M."/>
        </authorList>
    </citation>
    <scope>NUCLEOTIDE SEQUENCE</scope>
</reference>
<dbReference type="FunFam" id="1.20.920.30:FF:000002">
    <property type="entry name" value="Dynein axonemal heavy chain 3"/>
    <property type="match status" value="1"/>
</dbReference>
<dbReference type="FunFam" id="1.20.58.1120:FF:000005">
    <property type="entry name" value="Dynein, axonemal, heavy chain 12"/>
    <property type="match status" value="1"/>
</dbReference>
<dbReference type="GO" id="GO:0005524">
    <property type="term" value="F:ATP binding"/>
    <property type="evidence" value="ECO:0007669"/>
    <property type="project" value="UniProtKB-KW"/>
</dbReference>
<dbReference type="FunFam" id="3.40.50.300:FF:002141">
    <property type="entry name" value="Dynein heavy chain"/>
    <property type="match status" value="1"/>
</dbReference>
<feature type="coiled-coil region" evidence="16">
    <location>
        <begin position="2880"/>
        <end position="2942"/>
    </location>
</feature>
<dbReference type="GO" id="GO:0003341">
    <property type="term" value="P:cilium movement"/>
    <property type="evidence" value="ECO:0007669"/>
    <property type="project" value="UniProtKB-ARBA"/>
</dbReference>
<dbReference type="Gene3D" id="1.10.8.720">
    <property type="entry name" value="Region D6 of dynein motor"/>
    <property type="match status" value="1"/>
</dbReference>
<dbReference type="InterPro" id="IPR024317">
    <property type="entry name" value="Dynein_heavy_chain_D4_dom"/>
</dbReference>
<dbReference type="InterPro" id="IPR042222">
    <property type="entry name" value="Dynein_2_N"/>
</dbReference>
<dbReference type="Pfam" id="PF12775">
    <property type="entry name" value="AAA_7"/>
    <property type="match status" value="1"/>
</dbReference>
<dbReference type="Gene3D" id="1.10.8.1220">
    <property type="match status" value="1"/>
</dbReference>
<evidence type="ECO:0000259" key="18">
    <source>
        <dbReference type="SMART" id="SM00382"/>
    </source>
</evidence>
<dbReference type="InterPro" id="IPR042228">
    <property type="entry name" value="Dynein_linker_3"/>
</dbReference>
<dbReference type="Gene3D" id="1.20.140.100">
    <property type="entry name" value="Dynein heavy chain, N-terminal domain 2"/>
    <property type="match status" value="1"/>
</dbReference>
<keyword evidence="8" id="KW-0067">ATP-binding</keyword>
<dbReference type="Gene3D" id="1.20.920.30">
    <property type="match status" value="1"/>
</dbReference>
<feature type="domain" description="AAA+ ATPase" evidence="18">
    <location>
        <begin position="1407"/>
        <end position="1546"/>
    </location>
</feature>
<gene>
    <name evidence="19" type="ORF">HICCMSTLAB_LOCUS9855</name>
</gene>
<evidence type="ECO:0000256" key="5">
    <source>
        <dbReference type="ARBA" id="ARBA00022701"/>
    </source>
</evidence>
<keyword evidence="12" id="KW-0969">Cilium</keyword>